<name>A0A5D2HNI3_GOSDA</name>
<gene>
    <name evidence="4" type="ORF">ES288_A01G198800v1</name>
</gene>
<dbReference type="PANTHER" id="PTHR31175">
    <property type="entry name" value="AUXIN-RESPONSIVE FAMILY PROTEIN"/>
    <property type="match status" value="1"/>
</dbReference>
<evidence type="ECO:0000313" key="5">
    <source>
        <dbReference type="Proteomes" id="UP000323506"/>
    </source>
</evidence>
<reference evidence="4 5" key="1">
    <citation type="submission" date="2019-06" db="EMBL/GenBank/DDBJ databases">
        <title>WGS assembly of Gossypium darwinii.</title>
        <authorList>
            <person name="Chen Z.J."/>
            <person name="Sreedasyam A."/>
            <person name="Ando A."/>
            <person name="Song Q."/>
            <person name="De L."/>
            <person name="Hulse-Kemp A."/>
            <person name="Ding M."/>
            <person name="Ye W."/>
            <person name="Kirkbride R."/>
            <person name="Jenkins J."/>
            <person name="Plott C."/>
            <person name="Lovell J."/>
            <person name="Lin Y.-M."/>
            <person name="Vaughn R."/>
            <person name="Liu B."/>
            <person name="Li W."/>
            <person name="Simpson S."/>
            <person name="Scheffler B."/>
            <person name="Saski C."/>
            <person name="Grover C."/>
            <person name="Hu G."/>
            <person name="Conover J."/>
            <person name="Carlson J."/>
            <person name="Shu S."/>
            <person name="Boston L."/>
            <person name="Williams M."/>
            <person name="Peterson D."/>
            <person name="Mcgee K."/>
            <person name="Jones D."/>
            <person name="Wendel J."/>
            <person name="Stelly D."/>
            <person name="Grimwood J."/>
            <person name="Schmutz J."/>
        </authorList>
    </citation>
    <scope>NUCLEOTIDE SEQUENCE [LARGE SCALE GENOMIC DNA]</scope>
    <source>
        <strain evidence="4">1808015.09</strain>
    </source>
</reference>
<evidence type="ECO:0000313" key="4">
    <source>
        <dbReference type="EMBL" id="TYH31772.1"/>
    </source>
</evidence>
<proteinExistence type="inferred from homology"/>
<organism evidence="4 5">
    <name type="scientific">Gossypium darwinii</name>
    <name type="common">Darwin's cotton</name>
    <name type="synonym">Gossypium barbadense var. darwinii</name>
    <dbReference type="NCBI Taxonomy" id="34276"/>
    <lineage>
        <taxon>Eukaryota</taxon>
        <taxon>Viridiplantae</taxon>
        <taxon>Streptophyta</taxon>
        <taxon>Embryophyta</taxon>
        <taxon>Tracheophyta</taxon>
        <taxon>Spermatophyta</taxon>
        <taxon>Magnoliopsida</taxon>
        <taxon>eudicotyledons</taxon>
        <taxon>Gunneridae</taxon>
        <taxon>Pentapetalae</taxon>
        <taxon>rosids</taxon>
        <taxon>malvids</taxon>
        <taxon>Malvales</taxon>
        <taxon>Malvaceae</taxon>
        <taxon>Malvoideae</taxon>
        <taxon>Gossypium</taxon>
    </lineage>
</organism>
<dbReference type="PANTHER" id="PTHR31175:SF82">
    <property type="entry name" value="AUXIN-RESPONSIVE PROTEIN SAUR65"/>
    <property type="match status" value="1"/>
</dbReference>
<keyword evidence="3" id="KW-0341">Growth regulation</keyword>
<sequence length="131" mass="14733">MVSIKELIKMAWKWNKIAAIGRKRITSPRSNNPMMTNADNSNKSSVVGKGCFVAYTMDKKPFLIPLAFLNNSIFQVLLKMSEEEFRLYIVLLVRRGLVKDLEKAVVNSITSNSFSSCSTYYCHGAKTNCGL</sequence>
<dbReference type="GO" id="GO:0009733">
    <property type="term" value="P:response to auxin"/>
    <property type="evidence" value="ECO:0007669"/>
    <property type="project" value="InterPro"/>
</dbReference>
<dbReference type="Proteomes" id="UP000323506">
    <property type="component" value="Chromosome A01"/>
</dbReference>
<evidence type="ECO:0000256" key="1">
    <source>
        <dbReference type="ARBA" id="ARBA00006974"/>
    </source>
</evidence>
<accession>A0A5D2HNI3</accession>
<evidence type="ECO:0008006" key="6">
    <source>
        <dbReference type="Google" id="ProtNLM"/>
    </source>
</evidence>
<comment type="similarity">
    <text evidence="1">Belongs to the ARG7 family.</text>
</comment>
<evidence type="ECO:0000256" key="3">
    <source>
        <dbReference type="ARBA" id="ARBA00022604"/>
    </source>
</evidence>
<dbReference type="AlphaFoldDB" id="A0A5D2HNI3"/>
<protein>
    <recommendedName>
        <fullName evidence="6">Auxin-responsive protein</fullName>
    </recommendedName>
</protein>
<keyword evidence="2" id="KW-0217">Developmental protein</keyword>
<evidence type="ECO:0000256" key="2">
    <source>
        <dbReference type="ARBA" id="ARBA00022473"/>
    </source>
</evidence>
<dbReference type="InterPro" id="IPR003676">
    <property type="entry name" value="SAUR_fam"/>
</dbReference>
<dbReference type="EMBL" id="CM017688">
    <property type="protein sequence ID" value="TYH31772.1"/>
    <property type="molecule type" value="Genomic_DNA"/>
</dbReference>
<dbReference type="Pfam" id="PF02519">
    <property type="entry name" value="Auxin_inducible"/>
    <property type="match status" value="1"/>
</dbReference>
<keyword evidence="5" id="KW-1185">Reference proteome</keyword>